<dbReference type="Proteomes" id="UP000659654">
    <property type="component" value="Unassembled WGS sequence"/>
</dbReference>
<sequence length="70" mass="7433">MSMIKVFVQLIVLYTVAVMFVSARPFHDGLTSGSILMSGGGNLDGMYAFAPSSGYNSASYAPYYGNGFFG</sequence>
<dbReference type="Proteomes" id="UP000095284">
    <property type="component" value="Unplaced"/>
</dbReference>
<proteinExistence type="predicted"/>
<accession>A0A1I7SLH6</accession>
<evidence type="ECO:0000256" key="1">
    <source>
        <dbReference type="SAM" id="SignalP"/>
    </source>
</evidence>
<dbReference type="OrthoDB" id="10459055at2759"/>
<dbReference type="EMBL" id="CAJFDI010000006">
    <property type="protein sequence ID" value="CAD5234042.1"/>
    <property type="molecule type" value="Genomic_DNA"/>
</dbReference>
<dbReference type="Proteomes" id="UP000582659">
    <property type="component" value="Unassembled WGS sequence"/>
</dbReference>
<keyword evidence="4" id="KW-1185">Reference proteome</keyword>
<name>A0A1I7SLH6_BURXY</name>
<feature type="chain" id="PRO_5035360048" evidence="1">
    <location>
        <begin position="24"/>
        <end position="70"/>
    </location>
</feature>
<gene>
    <name evidence="2" type="ORF">BXYJ_LOCUS14133</name>
</gene>
<evidence type="ECO:0000313" key="4">
    <source>
        <dbReference type="Proteomes" id="UP000659654"/>
    </source>
</evidence>
<feature type="signal peptide" evidence="1">
    <location>
        <begin position="1"/>
        <end position="23"/>
    </location>
</feature>
<evidence type="ECO:0000313" key="2">
    <source>
        <dbReference type="EMBL" id="CAD5234042.1"/>
    </source>
</evidence>
<dbReference type="WBParaSite" id="BXY_1390900.1">
    <property type="protein sequence ID" value="BXY_1390900.1"/>
    <property type="gene ID" value="BXY_1390900"/>
</dbReference>
<dbReference type="AlphaFoldDB" id="A0A1I7SLH6"/>
<reference evidence="2" key="2">
    <citation type="submission" date="2020-09" db="EMBL/GenBank/DDBJ databases">
        <authorList>
            <person name="Kikuchi T."/>
        </authorList>
    </citation>
    <scope>NUCLEOTIDE SEQUENCE</scope>
    <source>
        <strain evidence="2">Ka4C1</strain>
    </source>
</reference>
<reference evidence="5" key="1">
    <citation type="submission" date="2016-11" db="UniProtKB">
        <authorList>
            <consortium name="WormBaseParasite"/>
        </authorList>
    </citation>
    <scope>IDENTIFICATION</scope>
</reference>
<evidence type="ECO:0000313" key="5">
    <source>
        <dbReference type="WBParaSite" id="BXY_1390900.1"/>
    </source>
</evidence>
<evidence type="ECO:0000313" key="3">
    <source>
        <dbReference type="Proteomes" id="UP000095284"/>
    </source>
</evidence>
<dbReference type="EMBL" id="CAJFCV020000006">
    <property type="protein sequence ID" value="CAG9129601.1"/>
    <property type="molecule type" value="Genomic_DNA"/>
</dbReference>
<protein>
    <submittedName>
        <fullName evidence="2">(pine wood nematode) hypothetical protein</fullName>
    </submittedName>
</protein>
<keyword evidence="1" id="KW-0732">Signal</keyword>
<organism evidence="3 5">
    <name type="scientific">Bursaphelenchus xylophilus</name>
    <name type="common">Pinewood nematode worm</name>
    <name type="synonym">Aphelenchoides xylophilus</name>
    <dbReference type="NCBI Taxonomy" id="6326"/>
    <lineage>
        <taxon>Eukaryota</taxon>
        <taxon>Metazoa</taxon>
        <taxon>Ecdysozoa</taxon>
        <taxon>Nematoda</taxon>
        <taxon>Chromadorea</taxon>
        <taxon>Rhabditida</taxon>
        <taxon>Tylenchina</taxon>
        <taxon>Tylenchomorpha</taxon>
        <taxon>Aphelenchoidea</taxon>
        <taxon>Aphelenchoididae</taxon>
        <taxon>Bursaphelenchus</taxon>
    </lineage>
</organism>